<name>A0A1N7MQ03_9RHOB</name>
<accession>A0A1N7MQ03</accession>
<dbReference type="EMBL" id="FTOQ01000005">
    <property type="protein sequence ID" value="SIS88011.1"/>
    <property type="molecule type" value="Genomic_DNA"/>
</dbReference>
<feature type="region of interest" description="Disordered" evidence="1">
    <location>
        <begin position="13"/>
        <end position="43"/>
    </location>
</feature>
<sequence length="67" mass="6615">MDILPVTALRISPLAPNQPAPVPPPPMGGAGGTTLAAPLMPPPPVETALLPRAAQGYAAAVAITNPD</sequence>
<evidence type="ECO:0000256" key="1">
    <source>
        <dbReference type="SAM" id="MobiDB-lite"/>
    </source>
</evidence>
<dbReference type="Proteomes" id="UP000186684">
    <property type="component" value="Unassembled WGS sequence"/>
</dbReference>
<keyword evidence="3" id="KW-1185">Reference proteome</keyword>
<dbReference type="RefSeq" id="WP_076448046.1">
    <property type="nucleotide sequence ID" value="NZ_FTOQ01000005.1"/>
</dbReference>
<feature type="compositionally biased region" description="Pro residues" evidence="1">
    <location>
        <begin position="16"/>
        <end position="27"/>
    </location>
</feature>
<protein>
    <submittedName>
        <fullName evidence="2">Uncharacterized protein</fullName>
    </submittedName>
</protein>
<gene>
    <name evidence="2" type="ORF">SAMN05421759_10560</name>
</gene>
<reference evidence="3" key="1">
    <citation type="submission" date="2017-01" db="EMBL/GenBank/DDBJ databases">
        <authorList>
            <person name="Varghese N."/>
            <person name="Submissions S."/>
        </authorList>
    </citation>
    <scope>NUCLEOTIDE SEQUENCE [LARGE SCALE GENOMIC DNA]</scope>
    <source>
        <strain evidence="3">DSM 29430</strain>
    </source>
</reference>
<dbReference type="AlphaFoldDB" id="A0A1N7MQ03"/>
<evidence type="ECO:0000313" key="3">
    <source>
        <dbReference type="Proteomes" id="UP000186684"/>
    </source>
</evidence>
<proteinExistence type="predicted"/>
<evidence type="ECO:0000313" key="2">
    <source>
        <dbReference type="EMBL" id="SIS88011.1"/>
    </source>
</evidence>
<organism evidence="2 3">
    <name type="scientific">Roseivivax lentus</name>
    <dbReference type="NCBI Taxonomy" id="633194"/>
    <lineage>
        <taxon>Bacteria</taxon>
        <taxon>Pseudomonadati</taxon>
        <taxon>Pseudomonadota</taxon>
        <taxon>Alphaproteobacteria</taxon>
        <taxon>Rhodobacterales</taxon>
        <taxon>Roseobacteraceae</taxon>
        <taxon>Roseivivax</taxon>
    </lineage>
</organism>